<evidence type="ECO:0000256" key="6">
    <source>
        <dbReference type="SAM" id="Phobius"/>
    </source>
</evidence>
<evidence type="ECO:0000256" key="2">
    <source>
        <dbReference type="ARBA" id="ARBA00022475"/>
    </source>
</evidence>
<dbReference type="PANTHER" id="PTHR10010">
    <property type="entry name" value="SOLUTE CARRIER FAMILY 34 SODIUM PHOSPHATE , MEMBER 2-RELATED"/>
    <property type="match status" value="1"/>
</dbReference>
<comment type="subcellular location">
    <subcellularLocation>
        <location evidence="1">Cell membrane</location>
        <topology evidence="1">Multi-pass membrane protein</topology>
    </subcellularLocation>
</comment>
<evidence type="ECO:0000256" key="5">
    <source>
        <dbReference type="ARBA" id="ARBA00023136"/>
    </source>
</evidence>
<gene>
    <name evidence="7" type="ORF">E6B08_25075</name>
</gene>
<feature type="transmembrane region" description="Helical" evidence="6">
    <location>
        <begin position="132"/>
        <end position="150"/>
    </location>
</feature>
<keyword evidence="5 6" id="KW-0472">Membrane</keyword>
<dbReference type="GO" id="GO:0044341">
    <property type="term" value="P:sodium-dependent phosphate transport"/>
    <property type="evidence" value="ECO:0007669"/>
    <property type="project" value="InterPro"/>
</dbReference>
<protein>
    <submittedName>
        <fullName evidence="7">Na/Pi cotransporter family protein</fullName>
    </submittedName>
</protein>
<dbReference type="Pfam" id="PF02690">
    <property type="entry name" value="Na_Pi_cotrans"/>
    <property type="match status" value="2"/>
</dbReference>
<feature type="transmembrane region" description="Helical" evidence="6">
    <location>
        <begin position="266"/>
        <end position="286"/>
    </location>
</feature>
<dbReference type="GO" id="GO:0005436">
    <property type="term" value="F:sodium:phosphate symporter activity"/>
    <property type="evidence" value="ECO:0007669"/>
    <property type="project" value="InterPro"/>
</dbReference>
<evidence type="ECO:0000313" key="7">
    <source>
        <dbReference type="EMBL" id="QCI14423.1"/>
    </source>
</evidence>
<dbReference type="InterPro" id="IPR003841">
    <property type="entry name" value="Na/Pi_transpt"/>
</dbReference>
<feature type="transmembrane region" description="Helical" evidence="6">
    <location>
        <begin position="195"/>
        <end position="212"/>
    </location>
</feature>
<dbReference type="AlphaFoldDB" id="A0A4D6XFB1"/>
<accession>A0A4D6XFB1</accession>
<dbReference type="RefSeq" id="WP_136916429.1">
    <property type="nucleotide sequence ID" value="NZ_CP039371.1"/>
</dbReference>
<dbReference type="Proteomes" id="UP000298551">
    <property type="component" value="Chromosome"/>
</dbReference>
<dbReference type="NCBIfam" id="NF037997">
    <property type="entry name" value="Na_Pi_symport"/>
    <property type="match status" value="1"/>
</dbReference>
<evidence type="ECO:0000256" key="1">
    <source>
        <dbReference type="ARBA" id="ARBA00004651"/>
    </source>
</evidence>
<dbReference type="EMBL" id="CP039371">
    <property type="protein sequence ID" value="QCI14423.1"/>
    <property type="molecule type" value="Genomic_DNA"/>
</dbReference>
<evidence type="ECO:0000256" key="4">
    <source>
        <dbReference type="ARBA" id="ARBA00022989"/>
    </source>
</evidence>
<reference evidence="8" key="1">
    <citation type="submission" date="2019-04" db="EMBL/GenBank/DDBJ databases">
        <title>Genome sequence of Pseudomonas putida 1290, an auxin catabolizing strain.</title>
        <authorList>
            <person name="Laird T.S."/>
            <person name="Leveau J.H.J."/>
        </authorList>
    </citation>
    <scope>NUCLEOTIDE SEQUENCE [LARGE SCALE GENOMIC DNA]</scope>
    <source>
        <strain evidence="8">1290</strain>
    </source>
</reference>
<dbReference type="OrthoDB" id="9763003at2"/>
<dbReference type="GO" id="GO:0005886">
    <property type="term" value="C:plasma membrane"/>
    <property type="evidence" value="ECO:0007669"/>
    <property type="project" value="UniProtKB-SubCell"/>
</dbReference>
<evidence type="ECO:0000313" key="8">
    <source>
        <dbReference type="Proteomes" id="UP000298551"/>
    </source>
</evidence>
<keyword evidence="4 6" id="KW-1133">Transmembrane helix</keyword>
<proteinExistence type="predicted"/>
<keyword evidence="3 6" id="KW-0812">Transmembrane</keyword>
<dbReference type="PANTHER" id="PTHR10010:SF46">
    <property type="entry name" value="SODIUM-DEPENDENT PHOSPHATE TRANSPORT PROTEIN 2B"/>
    <property type="match status" value="1"/>
</dbReference>
<sequence length="612" mass="66463">MRTLLNTRYSLMALAFLALSWSFWFSPSWLQLAAGLALFIFGMQSLEQGLKSLAGGRLETWLAQSTATPVKGLMFGCVATFIMQSSTLVSLLTIAFLSTGLITLAGSIAVLFGVNLGATSGIWFLAMAGQNLSMSALAMPLLVFGVLLSFAGEKSKAIGRFLLGISMIFLGIDGIKEGFFGFGDLDLRNYSASGLQGVLLFTAIGTLITVVVQSSHATLMLTLVALASDQLQLPQALCIAVGSNVGSSISTAFMGMIGSTRSGQRLAIAHALFNCTTAVLSLLLLAPLKWLVVNATGLVGLGSNTLIQLALFHTLFNAMGVAVFWPWQQALAGALERWLPDKIEPEELLAEQSPGRVEVTHARYLMPAALQTADSAVIAVAEELQHLGRLGQEVVAHALYCPLGQLDSPGDDDAALRARAQSGHMDAEQLYHLHIKGVYADLLEFMGRMEQPLEPEQLAFWRNCQLAAFQLVDAVKHTRRLQKNLRRYVAEPHESVARQNYLALRQHVLESLREIRQLSLADVEAAQWAVRFQALNEREQHFEERFRQSLYEGIRNGALDGMVTSSLVNDLGSSHNIVRGLRAVLVVLGEGREAKRQRGVLLGPEPLLADLA</sequence>
<name>A0A4D6XFB1_PSEPU</name>
<keyword evidence="2" id="KW-1003">Cell membrane</keyword>
<feature type="transmembrane region" description="Helical" evidence="6">
    <location>
        <begin position="157"/>
        <end position="175"/>
    </location>
</feature>
<evidence type="ECO:0000256" key="3">
    <source>
        <dbReference type="ARBA" id="ARBA00022692"/>
    </source>
</evidence>
<organism evidence="7 8">
    <name type="scientific">Pseudomonas putida</name>
    <name type="common">Arthrobacter siderocapsulatus</name>
    <dbReference type="NCBI Taxonomy" id="303"/>
    <lineage>
        <taxon>Bacteria</taxon>
        <taxon>Pseudomonadati</taxon>
        <taxon>Pseudomonadota</taxon>
        <taxon>Gammaproteobacteria</taxon>
        <taxon>Pseudomonadales</taxon>
        <taxon>Pseudomonadaceae</taxon>
        <taxon>Pseudomonas</taxon>
    </lineage>
</organism>